<accession>A0ABV1M5N2</accession>
<dbReference type="PANTHER" id="PTHR33121:SF79">
    <property type="entry name" value="CYCLIC DI-GMP PHOSPHODIESTERASE PDED-RELATED"/>
    <property type="match status" value="1"/>
</dbReference>
<evidence type="ECO:0000313" key="5">
    <source>
        <dbReference type="Proteomes" id="UP001433638"/>
    </source>
</evidence>
<dbReference type="SMART" id="SM00448">
    <property type="entry name" value="REC"/>
    <property type="match status" value="1"/>
</dbReference>
<dbReference type="RefSeq" id="WP_349586929.1">
    <property type="nucleotide sequence ID" value="NZ_JBEFLD010000004.1"/>
</dbReference>
<feature type="domain" description="EAL" evidence="3">
    <location>
        <begin position="136"/>
        <end position="389"/>
    </location>
</feature>
<dbReference type="SUPFAM" id="SSF52172">
    <property type="entry name" value="CheY-like"/>
    <property type="match status" value="1"/>
</dbReference>
<gene>
    <name evidence="4" type="ORF">ABNW52_09675</name>
</gene>
<feature type="modified residue" description="4-aspartylphosphate" evidence="1">
    <location>
        <position position="55"/>
    </location>
</feature>
<keyword evidence="5" id="KW-1185">Reference proteome</keyword>
<name>A0ABV1M5N2_9NEIS</name>
<sequence length="396" mass="43941">MPSHVLIAEDSGSQRAILAALCQQLPDVEVHEAPDGRWALQRARQLPQLDLVVTDLNMPGMDGIELIEQLSRLVQIPTLLLLSGHVPELLAGCMRAAEELGFPAIAYLAKPIDVDVFQSEVQRLLLAAKRPPNPERAIPLAEIFSGLAQNQFCAFFQPIYSQTEQRAVQIEALARWQHPAYGIIGPGSFIDRLEHEGFIVLLTRRIVQTSLDLLARDPCAQDLRLSINLSRSLLEDADFFDWLVGEVASRGLSPQRIVLEITETMAFSDMGHTLVTLLRLRMRGFELSLDDFGTGHTNLEQLKELPLTELKLDRSLIRGIHHSPRSQSILDGIIRIGRELSLRMVAEGLDNSHDLAYLQGRYPDLELQGFLLSVPVSAGELSQHLGLGEQDSSAQA</sequence>
<dbReference type="SMART" id="SM00052">
    <property type="entry name" value="EAL"/>
    <property type="match status" value="1"/>
</dbReference>
<dbReference type="PANTHER" id="PTHR33121">
    <property type="entry name" value="CYCLIC DI-GMP PHOSPHODIESTERASE PDEF"/>
    <property type="match status" value="1"/>
</dbReference>
<dbReference type="InterPro" id="IPR050706">
    <property type="entry name" value="Cyclic-di-GMP_PDE-like"/>
</dbReference>
<dbReference type="InterPro" id="IPR001633">
    <property type="entry name" value="EAL_dom"/>
</dbReference>
<dbReference type="InterPro" id="IPR011006">
    <property type="entry name" value="CheY-like_superfamily"/>
</dbReference>
<dbReference type="Pfam" id="PF00072">
    <property type="entry name" value="Response_reg"/>
    <property type="match status" value="1"/>
</dbReference>
<dbReference type="InterPro" id="IPR035919">
    <property type="entry name" value="EAL_sf"/>
</dbReference>
<dbReference type="Gene3D" id="3.20.20.450">
    <property type="entry name" value="EAL domain"/>
    <property type="match status" value="1"/>
</dbReference>
<evidence type="ECO:0000313" key="4">
    <source>
        <dbReference type="EMBL" id="MEQ6290885.1"/>
    </source>
</evidence>
<feature type="domain" description="Response regulatory" evidence="2">
    <location>
        <begin position="4"/>
        <end position="125"/>
    </location>
</feature>
<evidence type="ECO:0000259" key="3">
    <source>
        <dbReference type="PROSITE" id="PS50883"/>
    </source>
</evidence>
<dbReference type="SUPFAM" id="SSF141868">
    <property type="entry name" value="EAL domain-like"/>
    <property type="match status" value="1"/>
</dbReference>
<keyword evidence="1" id="KW-0597">Phosphoprotein</keyword>
<dbReference type="Pfam" id="PF00563">
    <property type="entry name" value="EAL"/>
    <property type="match status" value="1"/>
</dbReference>
<dbReference type="EMBL" id="JBEFLD010000004">
    <property type="protein sequence ID" value="MEQ6290885.1"/>
    <property type="molecule type" value="Genomic_DNA"/>
</dbReference>
<dbReference type="Proteomes" id="UP001433638">
    <property type="component" value="Unassembled WGS sequence"/>
</dbReference>
<organism evidence="4 5">
    <name type="scientific">Vogesella oryzagri</name>
    <dbReference type="NCBI Taxonomy" id="3160864"/>
    <lineage>
        <taxon>Bacteria</taxon>
        <taxon>Pseudomonadati</taxon>
        <taxon>Pseudomonadota</taxon>
        <taxon>Betaproteobacteria</taxon>
        <taxon>Neisseriales</taxon>
        <taxon>Chromobacteriaceae</taxon>
        <taxon>Vogesella</taxon>
    </lineage>
</organism>
<proteinExistence type="predicted"/>
<dbReference type="PROSITE" id="PS50883">
    <property type="entry name" value="EAL"/>
    <property type="match status" value="1"/>
</dbReference>
<evidence type="ECO:0000259" key="2">
    <source>
        <dbReference type="PROSITE" id="PS50110"/>
    </source>
</evidence>
<comment type="caution">
    <text evidence="4">The sequence shown here is derived from an EMBL/GenBank/DDBJ whole genome shotgun (WGS) entry which is preliminary data.</text>
</comment>
<evidence type="ECO:0000256" key="1">
    <source>
        <dbReference type="PROSITE-ProRule" id="PRU00169"/>
    </source>
</evidence>
<dbReference type="PROSITE" id="PS50110">
    <property type="entry name" value="RESPONSE_REGULATORY"/>
    <property type="match status" value="1"/>
</dbReference>
<dbReference type="CDD" id="cd01948">
    <property type="entry name" value="EAL"/>
    <property type="match status" value="1"/>
</dbReference>
<reference evidence="4" key="1">
    <citation type="submission" date="2024-06" db="EMBL/GenBank/DDBJ databases">
        <title>Genome sequence of Vogesella sp. MAHUQ-64.</title>
        <authorList>
            <person name="Huq M.A."/>
        </authorList>
    </citation>
    <scope>NUCLEOTIDE SEQUENCE</scope>
    <source>
        <strain evidence="4">MAHUQ-64</strain>
    </source>
</reference>
<dbReference type="Gene3D" id="3.40.50.2300">
    <property type="match status" value="1"/>
</dbReference>
<protein>
    <submittedName>
        <fullName evidence="4">EAL domain-containing protein</fullName>
    </submittedName>
</protein>
<dbReference type="InterPro" id="IPR001789">
    <property type="entry name" value="Sig_transdc_resp-reg_receiver"/>
</dbReference>